<dbReference type="InterPro" id="IPR043502">
    <property type="entry name" value="DNA/RNA_pol_sf"/>
</dbReference>
<reference evidence="9" key="1">
    <citation type="submission" date="2023-07" db="EMBL/GenBank/DDBJ databases">
        <title>A chromosome-level genome assembly of Lolium multiflorum.</title>
        <authorList>
            <person name="Chen Y."/>
            <person name="Copetti D."/>
            <person name="Kolliker R."/>
            <person name="Studer B."/>
        </authorList>
    </citation>
    <scope>NUCLEOTIDE SEQUENCE</scope>
    <source>
        <strain evidence="9">02402/16</strain>
        <tissue evidence="9">Leaf</tissue>
    </source>
</reference>
<protein>
    <submittedName>
        <fullName evidence="9">Uncharacterized protein</fullName>
    </submittedName>
</protein>
<feature type="compositionally biased region" description="Low complexity" evidence="6">
    <location>
        <begin position="2451"/>
        <end position="2462"/>
    </location>
</feature>
<evidence type="ECO:0000256" key="1">
    <source>
        <dbReference type="ARBA" id="ARBA00022670"/>
    </source>
</evidence>
<proteinExistence type="predicted"/>
<feature type="domain" description="CCHC-type" evidence="7">
    <location>
        <begin position="620"/>
        <end position="635"/>
    </location>
</feature>
<dbReference type="GO" id="GO:0004190">
    <property type="term" value="F:aspartic-type endopeptidase activity"/>
    <property type="evidence" value="ECO:0007669"/>
    <property type="project" value="UniProtKB-KW"/>
</dbReference>
<keyword evidence="5" id="KW-0862">Zinc</keyword>
<dbReference type="Pfam" id="PF14223">
    <property type="entry name" value="Retrotran_gag_2"/>
    <property type="match status" value="2"/>
</dbReference>
<feature type="region of interest" description="Disordered" evidence="6">
    <location>
        <begin position="2439"/>
        <end position="2491"/>
    </location>
</feature>
<feature type="region of interest" description="Disordered" evidence="6">
    <location>
        <begin position="1942"/>
        <end position="1982"/>
    </location>
</feature>
<evidence type="ECO:0000256" key="2">
    <source>
        <dbReference type="ARBA" id="ARBA00022723"/>
    </source>
</evidence>
<dbReference type="Pfam" id="PF00098">
    <property type="entry name" value="zf-CCHC"/>
    <property type="match status" value="1"/>
</dbReference>
<evidence type="ECO:0000259" key="8">
    <source>
        <dbReference type="PROSITE" id="PS50994"/>
    </source>
</evidence>
<dbReference type="SUPFAM" id="SSF56672">
    <property type="entry name" value="DNA/RNA polymerases"/>
    <property type="match status" value="2"/>
</dbReference>
<dbReference type="InterPro" id="IPR054722">
    <property type="entry name" value="PolX-like_BBD"/>
</dbReference>
<evidence type="ECO:0000256" key="4">
    <source>
        <dbReference type="ARBA" id="ARBA00022801"/>
    </source>
</evidence>
<dbReference type="InterPro" id="IPR013103">
    <property type="entry name" value="RVT_2"/>
</dbReference>
<dbReference type="Proteomes" id="UP001231189">
    <property type="component" value="Unassembled WGS sequence"/>
</dbReference>
<dbReference type="GO" id="GO:0006508">
    <property type="term" value="P:proteolysis"/>
    <property type="evidence" value="ECO:0007669"/>
    <property type="project" value="UniProtKB-KW"/>
</dbReference>
<keyword evidence="4" id="KW-0378">Hydrolase</keyword>
<feature type="region of interest" description="Disordered" evidence="6">
    <location>
        <begin position="285"/>
        <end position="334"/>
    </location>
</feature>
<dbReference type="InterPro" id="IPR039537">
    <property type="entry name" value="Retrotran_Ty1/copia-like"/>
</dbReference>
<evidence type="ECO:0000313" key="9">
    <source>
        <dbReference type="EMBL" id="KAK1695156.1"/>
    </source>
</evidence>
<feature type="domain" description="Integrase catalytic" evidence="8">
    <location>
        <begin position="847"/>
        <end position="1023"/>
    </location>
</feature>
<sequence>MKQKRKIEEIPDCYHQSMGWGNLHYPLVENIAERADILSTGRLARGMIGMRHAIRGAHKVPFGLPSLLHCDPETWPDDRDNTGIHALLMPLDKPTVPAFIHTKEELDGHGPMHWVGCNGDWVAFVQQDGHLTIRNIYISDTIIPLPSLQDAGISLGPTSEWWHGSPPFLFKYKIDKSLELLKVRIVKRPYKDDLAGPWHYEVIVVFDELIAILQAPLEKEWNILRNPEFFDRNSYVDAMGIPGYGTHAAPRLIDAPVIEDEEAEVAAIFAQIEGDAVMEDDEANVAQGDGGADEDNDADEEELEEEELEEDEFDDEELDDEELDDDGDNHNYEDEDVFLGFSDQRTWFLAPMRAESITGESDLAWIQVKDHGAPSINFNQFLEKEKLKGNGSNFTDWFRHVRIFLTGVSMQFVLEAPLGPPPPPAVSEDIKNVYETRVTRYSEIQCAILCSLEAELQKRFEHHDPCEMMRELKLIFETHAAVESYEASKQFFNCMMEEGSSVSEHMFAMSGHAKKLSDLGIVIPNKLGIHRVLQSLPPSYKNFVMNYNMQNMNKELPELFSMLKSAEVEIKKENQVLMVNKTTSFKKQGKPNKGNFKKGGKKVAAPPEKPKAGPKPETVCYYCQGKGHWKRNCTKYLADLKSGHAKKKGIFDIHVIDVYLTGSRSSAWVFDTGSVAHICNSKQELRNKRSLARDEVTMRVGNGSKVDVIAVGTLPLHLPSGLVLNLNNCYLVPALSMNIISGSCLMQDGYSFKSENNGCSIYMSNVFYGHAPEMNGLFLLNLDSSDTHVHNIDAKRIKLNDNSTYMWHCRLGHIGVKRMKKLHSDGLLESLDFESLDRCEACLMGKMTKTPFSGTMERATDLLEIIHTDVCGPMSVASRGGYRYVLTFTDDLSRYGYIYFMKHKSETFEKFKEFQSEVENQRNKKIKFLRSDRGGEYLSYEFGMHLKKCGILSQLTPPGTPQRNGVSERRNRTLLDMVRSMMSLTDLPLSFWGYALETAAFTLNRAPSKSVETTPYELWFGKKPKLSFLKVWGCDAYVKKLQPDKLEPKAEKCVFIGYPKETIGYTFYHRSEGKIFVAKNGSFLEKEFLTKEVTGRKVELDEVDEPSLIDQSSAVPEEVPVQPAPIGEEANDDDHETSNEEATEPRRSTRERTTPDWYDPCLNVMIVDDNDEDPATYEEAMMSPDSNKWQEAMKSEMGSMYDNKVWTLVDLPDSRKAVENKWIFKRKTDVDGNITVYKARLVAKGFRQIQGVDYDETFSPVAKLKSVRILLAIAAFFDYEIWQMDVKTAFLNGDIEEELYMVQPKGFVDPKNADKVCKLQRSIYGLKQASRSWNLRFDRVIKDFGFIRTHGEACIYKKVSGSSVAFLILYVDDILLIGNDIELLGSIKGYLNKSFSMKDLGEAAYILGIKIYRDRSRRLIGLSQSTYLDKILKKFRMDESKKGFLPMLPGKVLSKTQGPATADERERMSKIPYASAVGSIMYAMLCTRPDIAHAVSLTSRYQSDPGMEHWTAVKNILKYLKRTKDMFLCYGGDQELVVTSYTDASWNTDPDDSKSQSGYVFILNGAAVSWSSSKQCTVAKSSTESEYIAASEASSEAVWMKRFIVELGVVPSALDPLVIYCDNTGAIANAKEPRSHKKLKHIKLRFHSIREYIEDGEVEICKVHTDLNVADPLTKALPRAKHDQHQNAMGVRLYMCIQRVQARFAHADTKVALTSLACTDMVSEHGIPKDHGAPSINFNQFLEKEKLKGNGSNFTDWSRHVRIFLTGVSMQFVLEAPLGPPPPPAVSEDIKNVYETRVTRYSEIQCAILCSLEAELQKRFEHHDPCEMMRELKLIFETHAAVESYEASKQFFNCMMEEGSSVSEHMFAMSGHAKKLSDLGIVIPNKLGIHRVLQSLPPSYKNFVMNYNMQNMNKELPELFSMLKSAEVEIKKENQVLMVNKTTSFKKQGKPNKGNFKKGGKKVAAPPEKPKAGPKPETSGHAKKKGIFDIHVIDVYLTGSRSSAWVFDTGSVAHICNSKQELRNKRSLARDEVTMRVGNGSKVDVIAVGTLPLHLPSGLVLNLNNCYLVPALSMNIISGSCLMQDGYSFKSENNGCSIYMSNVFYGHAPEMNGLFLLNLDSSDTHVHNIDAKRIKLNDNSTYMWHCRLGHIGVKRMKKLHSDGLLESLDFESLDRCEACLMGKMTKTPFSGTMERATDLLEIIHTDVCGPMSVASRGGYRYVLTFTDDLSRYGYIYFMKHKSETFEKFKEFQSEVENQRNKKIKFLRSDRGGEYLSYEFGMHLKKCGILSQLTPPGTPQRNGVSERRNRTLLDMVRSMMSLTDLPLSFWGYALETAAFTLNRAPSKSVETTPYELWFGKKPKLSFLKVWGCDAYVKKLQPDKLEPKAEKCVFIGYPKETIGYTFYHRSEGKIFVAKNGSFLEKEFLTKEVTGRKVELDEVDEPSLIDQSSAVPEEVPVQPAPIGEEANDDDHETSNEEATEPRRSTRERTTPDWYDPCLNVMIVDDNDEDPATYEEAMMSPDSNKWQEAMKSEMGSMYDNKVWTLVDLPDSRKAVENKWIFKRKTDVDGNITVYKARLVAKGFRQIQGVDYDETFSPVAKLKSVRILLAIAAFFDYEIWQMDVKTAFLNGDIEEELYMVQPKGFVDPKNADKVCKLQRSIYGLKQASRSWNLRFDRVIKDFGFIRTHGEACIYKKVSGSSVAFLILYVDDILLIGNDIELLGSIKGYLNKSFSMKDLGEAAYILGIKIYRDRSRRLIGLSQSTYLDKILKKFRMDESKKGFLPMLPGKVLSKTQGPATADERERMSKIPYASAVGSIMYAMLCTRPDIAHAVSLTSRYQSDPGMEHWTAVKNILKYLKRTKDMFLCYGGDQELVVTSYTDASWNTDPDDSKSQSGYVFILNGAAVSWSSSKQCTVAKSSTESEYIAASEASSEAVWMKRFIVELGVVPSALDPLVIYCDNTGAIANAKEPRSHKKLKHIKLRFHSIREYIEDGEVEICKVHTDLNVADPLTKALPRAKHDQHQNAMGV</sequence>
<keyword evidence="1" id="KW-0645">Protease</keyword>
<dbReference type="EMBL" id="JAUUTY010000001">
    <property type="protein sequence ID" value="KAK1695156.1"/>
    <property type="molecule type" value="Genomic_DNA"/>
</dbReference>
<dbReference type="SMART" id="SM00343">
    <property type="entry name" value="ZnF_C2HC"/>
    <property type="match status" value="1"/>
</dbReference>
<dbReference type="Gene3D" id="3.30.420.10">
    <property type="entry name" value="Ribonuclease H-like superfamily/Ribonuclease H"/>
    <property type="match status" value="2"/>
</dbReference>
<organism evidence="9 10">
    <name type="scientific">Lolium multiflorum</name>
    <name type="common">Italian ryegrass</name>
    <name type="synonym">Lolium perenne subsp. multiflorum</name>
    <dbReference type="NCBI Taxonomy" id="4521"/>
    <lineage>
        <taxon>Eukaryota</taxon>
        <taxon>Viridiplantae</taxon>
        <taxon>Streptophyta</taxon>
        <taxon>Embryophyta</taxon>
        <taxon>Tracheophyta</taxon>
        <taxon>Spermatophyta</taxon>
        <taxon>Magnoliopsida</taxon>
        <taxon>Liliopsida</taxon>
        <taxon>Poales</taxon>
        <taxon>Poaceae</taxon>
        <taxon>BOP clade</taxon>
        <taxon>Pooideae</taxon>
        <taxon>Poodae</taxon>
        <taxon>Poeae</taxon>
        <taxon>Poeae Chloroplast Group 2 (Poeae type)</taxon>
        <taxon>Loliodinae</taxon>
        <taxon>Loliinae</taxon>
        <taxon>Lolium</taxon>
    </lineage>
</organism>
<feature type="non-terminal residue" evidence="9">
    <location>
        <position position="3028"/>
    </location>
</feature>
<dbReference type="GO" id="GO:0003676">
    <property type="term" value="F:nucleic acid binding"/>
    <property type="evidence" value="ECO:0007669"/>
    <property type="project" value="InterPro"/>
</dbReference>
<keyword evidence="2" id="KW-0479">Metal-binding</keyword>
<evidence type="ECO:0000313" key="10">
    <source>
        <dbReference type="Proteomes" id="UP001231189"/>
    </source>
</evidence>
<evidence type="ECO:0000256" key="5">
    <source>
        <dbReference type="PROSITE-ProRule" id="PRU00047"/>
    </source>
</evidence>
<dbReference type="Pfam" id="PF25597">
    <property type="entry name" value="SH3_retrovirus"/>
    <property type="match status" value="2"/>
</dbReference>
<name>A0AAD8TXQ9_LOLMU</name>
<evidence type="ECO:0000256" key="3">
    <source>
        <dbReference type="ARBA" id="ARBA00022750"/>
    </source>
</evidence>
<dbReference type="InterPro" id="IPR036397">
    <property type="entry name" value="RNaseH_sf"/>
</dbReference>
<dbReference type="GO" id="GO:0015074">
    <property type="term" value="P:DNA integration"/>
    <property type="evidence" value="ECO:0007669"/>
    <property type="project" value="InterPro"/>
</dbReference>
<feature type="compositionally biased region" description="Acidic residues" evidence="6">
    <location>
        <begin position="291"/>
        <end position="334"/>
    </location>
</feature>
<feature type="compositionally biased region" description="Basic and acidic residues" evidence="6">
    <location>
        <begin position="1143"/>
        <end position="1154"/>
    </location>
</feature>
<keyword evidence="10" id="KW-1185">Reference proteome</keyword>
<dbReference type="InterPro" id="IPR036875">
    <property type="entry name" value="Znf_CCHC_sf"/>
</dbReference>
<comment type="caution">
    <text evidence="9">The sequence shown here is derived from an EMBL/GenBank/DDBJ whole genome shotgun (WGS) entry which is preliminary data.</text>
</comment>
<accession>A0AAD8TXQ9</accession>
<dbReference type="GO" id="GO:0008270">
    <property type="term" value="F:zinc ion binding"/>
    <property type="evidence" value="ECO:0007669"/>
    <property type="project" value="UniProtKB-KW"/>
</dbReference>
<dbReference type="PANTHER" id="PTHR42648">
    <property type="entry name" value="TRANSPOSASE, PUTATIVE-RELATED"/>
    <property type="match status" value="1"/>
</dbReference>
<feature type="domain" description="Integrase catalytic" evidence="8">
    <location>
        <begin position="2184"/>
        <end position="2360"/>
    </location>
</feature>
<dbReference type="CDD" id="cd09272">
    <property type="entry name" value="RNase_HI_RT_Ty1"/>
    <property type="match status" value="2"/>
</dbReference>
<dbReference type="Pfam" id="PF13976">
    <property type="entry name" value="gag_pre-integrs"/>
    <property type="match status" value="2"/>
</dbReference>
<dbReference type="Pfam" id="PF07727">
    <property type="entry name" value="RVT_2"/>
    <property type="match status" value="2"/>
</dbReference>
<dbReference type="PROSITE" id="PS50994">
    <property type="entry name" value="INTEGRASE"/>
    <property type="match status" value="2"/>
</dbReference>
<dbReference type="PROSITE" id="PS50158">
    <property type="entry name" value="ZF_CCHC"/>
    <property type="match status" value="1"/>
</dbReference>
<dbReference type="SUPFAM" id="SSF57756">
    <property type="entry name" value="Retrovirus zinc finger-like domains"/>
    <property type="match status" value="1"/>
</dbReference>
<keyword evidence="3" id="KW-0064">Aspartyl protease</keyword>
<feature type="compositionally biased region" description="Acidic residues" evidence="6">
    <location>
        <begin position="2466"/>
        <end position="2479"/>
    </location>
</feature>
<evidence type="ECO:0000259" key="7">
    <source>
        <dbReference type="PROSITE" id="PS50158"/>
    </source>
</evidence>
<dbReference type="InterPro" id="IPR025724">
    <property type="entry name" value="GAG-pre-integrase_dom"/>
</dbReference>
<evidence type="ECO:0000256" key="6">
    <source>
        <dbReference type="SAM" id="MobiDB-lite"/>
    </source>
</evidence>
<feature type="region of interest" description="Disordered" evidence="6">
    <location>
        <begin position="586"/>
        <end position="612"/>
    </location>
</feature>
<dbReference type="InterPro" id="IPR001584">
    <property type="entry name" value="Integrase_cat-core"/>
</dbReference>
<feature type="compositionally biased region" description="Basic residues" evidence="6">
    <location>
        <begin position="1947"/>
        <end position="1961"/>
    </location>
</feature>
<dbReference type="Pfam" id="PF22936">
    <property type="entry name" value="Pol_BBD"/>
    <property type="match status" value="2"/>
</dbReference>
<dbReference type="SUPFAM" id="SSF53098">
    <property type="entry name" value="Ribonuclease H-like"/>
    <property type="match status" value="2"/>
</dbReference>
<dbReference type="PANTHER" id="PTHR42648:SF27">
    <property type="entry name" value="RNA-DIRECTED DNA POLYMERASE"/>
    <property type="match status" value="1"/>
</dbReference>
<dbReference type="InterPro" id="IPR012337">
    <property type="entry name" value="RNaseH-like_sf"/>
</dbReference>
<feature type="compositionally biased region" description="Basic and acidic residues" evidence="6">
    <location>
        <begin position="2480"/>
        <end position="2491"/>
    </location>
</feature>
<feature type="region of interest" description="Disordered" evidence="6">
    <location>
        <begin position="1102"/>
        <end position="1154"/>
    </location>
</feature>
<feature type="compositionally biased region" description="Basic residues" evidence="6">
    <location>
        <begin position="587"/>
        <end position="601"/>
    </location>
</feature>
<keyword evidence="5" id="KW-0863">Zinc-finger</keyword>
<feature type="compositionally biased region" description="Acidic residues" evidence="6">
    <location>
        <begin position="1129"/>
        <end position="1142"/>
    </location>
</feature>
<dbReference type="Pfam" id="PF00665">
    <property type="entry name" value="rve"/>
    <property type="match status" value="2"/>
</dbReference>
<dbReference type="InterPro" id="IPR057670">
    <property type="entry name" value="SH3_retrovirus"/>
</dbReference>
<feature type="compositionally biased region" description="Low complexity" evidence="6">
    <location>
        <begin position="1114"/>
        <end position="1125"/>
    </location>
</feature>
<dbReference type="InterPro" id="IPR001878">
    <property type="entry name" value="Znf_CCHC"/>
</dbReference>
<gene>
    <name evidence="9" type="ORF">QYE76_011853</name>
</gene>